<gene>
    <name evidence="2" type="ORF">MA16_Dca013111</name>
</gene>
<dbReference type="Proteomes" id="UP000233837">
    <property type="component" value="Unassembled WGS sequence"/>
</dbReference>
<proteinExistence type="predicted"/>
<reference evidence="2 3" key="2">
    <citation type="journal article" date="2017" name="Nature">
        <title>The Apostasia genome and the evolution of orchids.</title>
        <authorList>
            <person name="Zhang G.Q."/>
            <person name="Liu K.W."/>
            <person name="Li Z."/>
            <person name="Lohaus R."/>
            <person name="Hsiao Y.Y."/>
            <person name="Niu S.C."/>
            <person name="Wang J.Y."/>
            <person name="Lin Y.C."/>
            <person name="Xu Q."/>
            <person name="Chen L.J."/>
            <person name="Yoshida K."/>
            <person name="Fujiwara S."/>
            <person name="Wang Z.W."/>
            <person name="Zhang Y.Q."/>
            <person name="Mitsuda N."/>
            <person name="Wang M."/>
            <person name="Liu G.H."/>
            <person name="Pecoraro L."/>
            <person name="Huang H.X."/>
            <person name="Xiao X.J."/>
            <person name="Lin M."/>
            <person name="Wu X.Y."/>
            <person name="Wu W.L."/>
            <person name="Chen Y.Y."/>
            <person name="Chang S.B."/>
            <person name="Sakamoto S."/>
            <person name="Ohme-Takagi M."/>
            <person name="Yagi M."/>
            <person name="Zeng S.J."/>
            <person name="Shen C.Y."/>
            <person name="Yeh C.M."/>
            <person name="Luo Y.B."/>
            <person name="Tsai W.C."/>
            <person name="Van de Peer Y."/>
            <person name="Liu Z.J."/>
        </authorList>
    </citation>
    <scope>NUCLEOTIDE SEQUENCE [LARGE SCALE GENOMIC DNA]</scope>
    <source>
        <tissue evidence="2">The whole plant</tissue>
    </source>
</reference>
<protein>
    <submittedName>
        <fullName evidence="2">Uncharacterized protein</fullName>
    </submittedName>
</protein>
<dbReference type="AlphaFoldDB" id="A0A2I0WD59"/>
<keyword evidence="3" id="KW-1185">Reference proteome</keyword>
<keyword evidence="1" id="KW-0812">Transmembrane</keyword>
<evidence type="ECO:0000313" key="2">
    <source>
        <dbReference type="EMBL" id="PKU73591.1"/>
    </source>
</evidence>
<evidence type="ECO:0000256" key="1">
    <source>
        <dbReference type="SAM" id="Phobius"/>
    </source>
</evidence>
<name>A0A2I0WD59_9ASPA</name>
<keyword evidence="1" id="KW-0472">Membrane</keyword>
<sequence>MAERELTAARRIRQQATAEFEKACALRSAAVLVMLVFLYVMWTALELPRPIAEPLTQSILYAFLIRKLRSRDT</sequence>
<reference evidence="2 3" key="1">
    <citation type="journal article" date="2016" name="Sci. Rep.">
        <title>The Dendrobium catenatum Lindl. genome sequence provides insights into polysaccharide synthase, floral development and adaptive evolution.</title>
        <authorList>
            <person name="Zhang G.Q."/>
            <person name="Xu Q."/>
            <person name="Bian C."/>
            <person name="Tsai W.C."/>
            <person name="Yeh C.M."/>
            <person name="Liu K.W."/>
            <person name="Yoshida K."/>
            <person name="Zhang L.S."/>
            <person name="Chang S.B."/>
            <person name="Chen F."/>
            <person name="Shi Y."/>
            <person name="Su Y.Y."/>
            <person name="Zhang Y.Q."/>
            <person name="Chen L.J."/>
            <person name="Yin Y."/>
            <person name="Lin M."/>
            <person name="Huang H."/>
            <person name="Deng H."/>
            <person name="Wang Z.W."/>
            <person name="Zhu S.L."/>
            <person name="Zhao X."/>
            <person name="Deng C."/>
            <person name="Niu S.C."/>
            <person name="Huang J."/>
            <person name="Wang M."/>
            <person name="Liu G.H."/>
            <person name="Yang H.J."/>
            <person name="Xiao X.J."/>
            <person name="Hsiao Y.Y."/>
            <person name="Wu W.L."/>
            <person name="Chen Y.Y."/>
            <person name="Mitsuda N."/>
            <person name="Ohme-Takagi M."/>
            <person name="Luo Y.B."/>
            <person name="Van de Peer Y."/>
            <person name="Liu Z.J."/>
        </authorList>
    </citation>
    <scope>NUCLEOTIDE SEQUENCE [LARGE SCALE GENOMIC DNA]</scope>
    <source>
        <tissue evidence="2">The whole plant</tissue>
    </source>
</reference>
<dbReference type="EMBL" id="KZ502734">
    <property type="protein sequence ID" value="PKU73591.1"/>
    <property type="molecule type" value="Genomic_DNA"/>
</dbReference>
<evidence type="ECO:0000313" key="3">
    <source>
        <dbReference type="Proteomes" id="UP000233837"/>
    </source>
</evidence>
<feature type="transmembrane region" description="Helical" evidence="1">
    <location>
        <begin position="24"/>
        <end position="45"/>
    </location>
</feature>
<accession>A0A2I0WD59</accession>
<organism evidence="2 3">
    <name type="scientific">Dendrobium catenatum</name>
    <dbReference type="NCBI Taxonomy" id="906689"/>
    <lineage>
        <taxon>Eukaryota</taxon>
        <taxon>Viridiplantae</taxon>
        <taxon>Streptophyta</taxon>
        <taxon>Embryophyta</taxon>
        <taxon>Tracheophyta</taxon>
        <taxon>Spermatophyta</taxon>
        <taxon>Magnoliopsida</taxon>
        <taxon>Liliopsida</taxon>
        <taxon>Asparagales</taxon>
        <taxon>Orchidaceae</taxon>
        <taxon>Epidendroideae</taxon>
        <taxon>Malaxideae</taxon>
        <taxon>Dendrobiinae</taxon>
        <taxon>Dendrobium</taxon>
    </lineage>
</organism>
<keyword evidence="1" id="KW-1133">Transmembrane helix</keyword>